<accession>A0A0F4GZ79</accession>
<dbReference type="AlphaFoldDB" id="A0A0F4GZ79"/>
<name>A0A0F4GZ79_9PEZI</name>
<sequence length="54" mass="5936">SSFHQAIMKPTPTLLLAALATLLHQVHADDKSYRCPGNDEGLYDDRCGKDNLHG</sequence>
<feature type="signal peptide" evidence="1">
    <location>
        <begin position="1"/>
        <end position="28"/>
    </location>
</feature>
<feature type="chain" id="PRO_5002468911" evidence="1">
    <location>
        <begin position="29"/>
        <end position="54"/>
    </location>
</feature>
<protein>
    <submittedName>
        <fullName evidence="2">Uncharacterized protein</fullName>
    </submittedName>
</protein>
<comment type="caution">
    <text evidence="2">The sequence shown here is derived from an EMBL/GenBank/DDBJ whole genome shotgun (WGS) entry which is preliminary data.</text>
</comment>
<feature type="non-terminal residue" evidence="2">
    <location>
        <position position="1"/>
    </location>
</feature>
<gene>
    <name evidence="2" type="ORF">TI39_contig62g00009</name>
</gene>
<dbReference type="EMBL" id="LAFY01000059">
    <property type="protein sequence ID" value="KJY02348.1"/>
    <property type="molecule type" value="Genomic_DNA"/>
</dbReference>
<keyword evidence="3" id="KW-1185">Reference proteome</keyword>
<evidence type="ECO:0000313" key="3">
    <source>
        <dbReference type="Proteomes" id="UP000033647"/>
    </source>
</evidence>
<evidence type="ECO:0000256" key="1">
    <source>
        <dbReference type="SAM" id="SignalP"/>
    </source>
</evidence>
<reference evidence="2 3" key="1">
    <citation type="submission" date="2015-03" db="EMBL/GenBank/DDBJ databases">
        <title>RNA-seq based gene annotation and comparative genomics of four Zymoseptoria species reveal species-specific pathogenicity related genes and transposable element activity.</title>
        <authorList>
            <person name="Grandaubert J."/>
            <person name="Bhattacharyya A."/>
            <person name="Stukenbrock E.H."/>
        </authorList>
    </citation>
    <scope>NUCLEOTIDE SEQUENCE [LARGE SCALE GENOMIC DNA]</scope>
    <source>
        <strain evidence="2 3">Zb18110</strain>
    </source>
</reference>
<keyword evidence="1" id="KW-0732">Signal</keyword>
<evidence type="ECO:0000313" key="2">
    <source>
        <dbReference type="EMBL" id="KJY02348.1"/>
    </source>
</evidence>
<organism evidence="2 3">
    <name type="scientific">Zymoseptoria brevis</name>
    <dbReference type="NCBI Taxonomy" id="1047168"/>
    <lineage>
        <taxon>Eukaryota</taxon>
        <taxon>Fungi</taxon>
        <taxon>Dikarya</taxon>
        <taxon>Ascomycota</taxon>
        <taxon>Pezizomycotina</taxon>
        <taxon>Dothideomycetes</taxon>
        <taxon>Dothideomycetidae</taxon>
        <taxon>Mycosphaerellales</taxon>
        <taxon>Mycosphaerellaceae</taxon>
        <taxon>Zymoseptoria</taxon>
    </lineage>
</organism>
<dbReference type="Proteomes" id="UP000033647">
    <property type="component" value="Unassembled WGS sequence"/>
</dbReference>
<proteinExistence type="predicted"/>